<gene>
    <name evidence="2" type="primary">Aste57867_2425</name>
    <name evidence="1" type="ORF">As57867_002419</name>
    <name evidence="2" type="ORF">ASTE57867_2425</name>
</gene>
<organism evidence="2 3">
    <name type="scientific">Aphanomyces stellatus</name>
    <dbReference type="NCBI Taxonomy" id="120398"/>
    <lineage>
        <taxon>Eukaryota</taxon>
        <taxon>Sar</taxon>
        <taxon>Stramenopiles</taxon>
        <taxon>Oomycota</taxon>
        <taxon>Saprolegniomycetes</taxon>
        <taxon>Saprolegniales</taxon>
        <taxon>Verrucalvaceae</taxon>
        <taxon>Aphanomyces</taxon>
    </lineage>
</organism>
<dbReference type="EMBL" id="VJMH01000280">
    <property type="protein sequence ID" value="KAF0717223.1"/>
    <property type="molecule type" value="Genomic_DNA"/>
</dbReference>
<name>A0A485K7I2_9STRA</name>
<reference evidence="2 3" key="1">
    <citation type="submission" date="2019-03" db="EMBL/GenBank/DDBJ databases">
        <authorList>
            <person name="Gaulin E."/>
            <person name="Dumas B."/>
        </authorList>
    </citation>
    <scope>NUCLEOTIDE SEQUENCE [LARGE SCALE GENOMIC DNA]</scope>
    <source>
        <strain evidence="2">CBS 568.67</strain>
    </source>
</reference>
<keyword evidence="3" id="KW-1185">Reference proteome</keyword>
<evidence type="ECO:0000313" key="2">
    <source>
        <dbReference type="EMBL" id="VFT79626.1"/>
    </source>
</evidence>
<proteinExistence type="predicted"/>
<dbReference type="AlphaFoldDB" id="A0A485K7I2"/>
<sequence>MPCDEHMPHLLPPDVLHQIASYVNDTVSFFSFLDALGSPALRGPLEAVWQLGMTLDHSSLWPHLDLSHLHDDVTLAQLQTIVPLYTTILVAGAFDLAWLKTCVHSKAQLRWDEPPLLADAATLAEWYDAFATLRVVHVTDSRCVVHPILSILTKLTHIKSLQVCAATTAHLDLLFAFAATSPSLTALQITRHFGETEEITQSMVRHIHQWFHRHHVLTFAVDSVLWARDVDAALQAQFCSTVLSHPSLDDLRLGLLDVNSLGTMPLPPLRMRTLELSRMSPASFIQ</sequence>
<evidence type="ECO:0000313" key="1">
    <source>
        <dbReference type="EMBL" id="KAF0717223.1"/>
    </source>
</evidence>
<dbReference type="Proteomes" id="UP000332933">
    <property type="component" value="Unassembled WGS sequence"/>
</dbReference>
<protein>
    <submittedName>
        <fullName evidence="2">Aste57867_2425 protein</fullName>
    </submittedName>
</protein>
<evidence type="ECO:0000313" key="3">
    <source>
        <dbReference type="Proteomes" id="UP000332933"/>
    </source>
</evidence>
<reference evidence="1" key="2">
    <citation type="submission" date="2019-06" db="EMBL/GenBank/DDBJ databases">
        <title>Genomics analysis of Aphanomyces spp. identifies a new class of oomycete effector associated with host adaptation.</title>
        <authorList>
            <person name="Gaulin E."/>
        </authorList>
    </citation>
    <scope>NUCLEOTIDE SEQUENCE</scope>
    <source>
        <strain evidence="1">CBS 578.67</strain>
    </source>
</reference>
<accession>A0A485K7I2</accession>
<dbReference type="OrthoDB" id="73515at2759"/>
<dbReference type="EMBL" id="CAADRA010000280">
    <property type="protein sequence ID" value="VFT79626.1"/>
    <property type="molecule type" value="Genomic_DNA"/>
</dbReference>